<name>A0AAV7GR31_DENCH</name>
<dbReference type="EMBL" id="JAGFBR010000012">
    <property type="protein sequence ID" value="KAH0458012.1"/>
    <property type="molecule type" value="Genomic_DNA"/>
</dbReference>
<protein>
    <submittedName>
        <fullName evidence="2">Uncharacterized protein</fullName>
    </submittedName>
</protein>
<evidence type="ECO:0000256" key="1">
    <source>
        <dbReference type="SAM" id="MobiDB-lite"/>
    </source>
</evidence>
<sequence>METESITPSTPVHPDSQEEIECSESQQTSRHSFCGAAPAPEEGMSKDLSCLFMLVHFILNYVDEQGNPIKRRGRTTCADLQNMPPGTRIHIEVNENNIPCNIPESILLGTYLGVVARDPVLAPIAFPDWRNKEAVPAGVDQMQWCQLVNQWSKPEDKSIKDRLQLWKINRMHKDGTWSSEDAMQRWTQACNLLAEEGLTPEDGNIEPNERVFTIVMGPEHSGRVRTQGFGVTPTRYFPHSKNEEGGGSGINFGQIASLREEFKSFRDNQIRDFGSFRDEMRQFMQQFQKNQPPNGGSEMAYANDIVVVTKSMTDACWNSCKKRATNRVVAGVGVGGPAMDVVDTGLVSSEELRMGRLVLEGPG</sequence>
<evidence type="ECO:0000313" key="2">
    <source>
        <dbReference type="EMBL" id="KAH0458012.1"/>
    </source>
</evidence>
<reference evidence="2 3" key="1">
    <citation type="journal article" date="2021" name="Hortic Res">
        <title>Chromosome-scale assembly of the Dendrobium chrysotoxum genome enhances the understanding of orchid evolution.</title>
        <authorList>
            <person name="Zhang Y."/>
            <person name="Zhang G.Q."/>
            <person name="Zhang D."/>
            <person name="Liu X.D."/>
            <person name="Xu X.Y."/>
            <person name="Sun W.H."/>
            <person name="Yu X."/>
            <person name="Zhu X."/>
            <person name="Wang Z.W."/>
            <person name="Zhao X."/>
            <person name="Zhong W.Y."/>
            <person name="Chen H."/>
            <person name="Yin W.L."/>
            <person name="Huang T."/>
            <person name="Niu S.C."/>
            <person name="Liu Z.J."/>
        </authorList>
    </citation>
    <scope>NUCLEOTIDE SEQUENCE [LARGE SCALE GENOMIC DNA]</scope>
    <source>
        <strain evidence="2">Lindl</strain>
    </source>
</reference>
<comment type="caution">
    <text evidence="2">The sequence shown here is derived from an EMBL/GenBank/DDBJ whole genome shotgun (WGS) entry which is preliminary data.</text>
</comment>
<organism evidence="2 3">
    <name type="scientific">Dendrobium chrysotoxum</name>
    <name type="common">Orchid</name>
    <dbReference type="NCBI Taxonomy" id="161865"/>
    <lineage>
        <taxon>Eukaryota</taxon>
        <taxon>Viridiplantae</taxon>
        <taxon>Streptophyta</taxon>
        <taxon>Embryophyta</taxon>
        <taxon>Tracheophyta</taxon>
        <taxon>Spermatophyta</taxon>
        <taxon>Magnoliopsida</taxon>
        <taxon>Liliopsida</taxon>
        <taxon>Asparagales</taxon>
        <taxon>Orchidaceae</taxon>
        <taxon>Epidendroideae</taxon>
        <taxon>Malaxideae</taxon>
        <taxon>Dendrobiinae</taxon>
        <taxon>Dendrobium</taxon>
    </lineage>
</organism>
<keyword evidence="3" id="KW-1185">Reference proteome</keyword>
<dbReference type="AlphaFoldDB" id="A0AAV7GR31"/>
<feature type="compositionally biased region" description="Polar residues" evidence="1">
    <location>
        <begin position="1"/>
        <end position="10"/>
    </location>
</feature>
<feature type="region of interest" description="Disordered" evidence="1">
    <location>
        <begin position="1"/>
        <end position="27"/>
    </location>
</feature>
<accession>A0AAV7GR31</accession>
<dbReference type="Proteomes" id="UP000775213">
    <property type="component" value="Unassembled WGS sequence"/>
</dbReference>
<evidence type="ECO:0000313" key="3">
    <source>
        <dbReference type="Proteomes" id="UP000775213"/>
    </source>
</evidence>
<feature type="region of interest" description="Disordered" evidence="1">
    <location>
        <begin position="223"/>
        <end position="248"/>
    </location>
</feature>
<proteinExistence type="predicted"/>
<gene>
    <name evidence="2" type="ORF">IEQ34_013327</name>
</gene>